<evidence type="ECO:0000259" key="2">
    <source>
        <dbReference type="PROSITE" id="PS50968"/>
    </source>
</evidence>
<dbReference type="Gene3D" id="2.40.50.100">
    <property type="match status" value="1"/>
</dbReference>
<dbReference type="Pfam" id="PF21139">
    <property type="entry name" value="BT_MCC_alpha"/>
    <property type="match status" value="1"/>
</dbReference>
<name>A0A9X1Q496_STRM4</name>
<accession>A0A9X1Q496</accession>
<dbReference type="InterPro" id="IPR001882">
    <property type="entry name" value="Biotin_BS"/>
</dbReference>
<evidence type="ECO:0000256" key="1">
    <source>
        <dbReference type="ARBA" id="ARBA00023267"/>
    </source>
</evidence>
<feature type="non-terminal residue" evidence="3">
    <location>
        <position position="1"/>
    </location>
</feature>
<protein>
    <submittedName>
        <fullName evidence="3">Acety-l/propionyl-CoA carboxylase subunit alpha</fullName>
    </submittedName>
</protein>
<reference evidence="3" key="1">
    <citation type="submission" date="2022-01" db="EMBL/GenBank/DDBJ databases">
        <title>Draft Genome Sequences of Seven Type Strains of the Genus Streptomyces.</title>
        <authorList>
            <person name="Aziz S."/>
            <person name="Coretto E."/>
            <person name="Chronakova A."/>
            <person name="Sproer C."/>
            <person name="Huber K."/>
            <person name="Nouioui I."/>
            <person name="Gross H."/>
        </authorList>
    </citation>
    <scope>NUCLEOTIDE SEQUENCE</scope>
    <source>
        <strain evidence="3">DSM 103493</strain>
    </source>
</reference>
<dbReference type="Proteomes" id="UP001139384">
    <property type="component" value="Unassembled WGS sequence"/>
</dbReference>
<dbReference type="InterPro" id="IPR048429">
    <property type="entry name" value="MCC_alpha_BT"/>
</dbReference>
<dbReference type="PROSITE" id="PS00188">
    <property type="entry name" value="BIOTIN"/>
    <property type="match status" value="1"/>
</dbReference>
<dbReference type="AlphaFoldDB" id="A0A9X1Q496"/>
<evidence type="ECO:0000313" key="3">
    <source>
        <dbReference type="EMBL" id="MCF1597006.1"/>
    </source>
</evidence>
<keyword evidence="1" id="KW-0092">Biotin</keyword>
<evidence type="ECO:0000313" key="4">
    <source>
        <dbReference type="Proteomes" id="UP001139384"/>
    </source>
</evidence>
<dbReference type="CDD" id="cd06850">
    <property type="entry name" value="biotinyl_domain"/>
    <property type="match status" value="1"/>
</dbReference>
<dbReference type="InterPro" id="IPR050709">
    <property type="entry name" value="Biotin_Carboxyl_Carrier/Decarb"/>
</dbReference>
<dbReference type="PANTHER" id="PTHR45266:SF3">
    <property type="entry name" value="OXALOACETATE DECARBOXYLASE ALPHA CHAIN"/>
    <property type="match status" value="1"/>
</dbReference>
<dbReference type="EMBL" id="JAKEIP010000124">
    <property type="protein sequence ID" value="MCF1597006.1"/>
    <property type="molecule type" value="Genomic_DNA"/>
</dbReference>
<dbReference type="SUPFAM" id="SSF51230">
    <property type="entry name" value="Single hybrid motif"/>
    <property type="match status" value="1"/>
</dbReference>
<sequence length="183" mass="19558">DPYAPLAAALADAHGRSRFGGWRNVPSRPQTKRYAVAGEEIEVRYRHTRAGGLEADGVRVVRADARLVVLEVDGVRRNFEVARYGDEIHVNTTRLTALPRFPDPTAQHTPGSLLAPMPGTVVRVAEGLSVGAAVRAGEPLLWLEAMKMEHKVVAPVAGTLSALHAVPGQQVTVGALLAVVQEP</sequence>
<comment type="caution">
    <text evidence="3">The sequence shown here is derived from an EMBL/GenBank/DDBJ whole genome shotgun (WGS) entry which is preliminary data.</text>
</comment>
<dbReference type="Pfam" id="PF00364">
    <property type="entry name" value="Biotin_lipoyl"/>
    <property type="match status" value="1"/>
</dbReference>
<proteinExistence type="predicted"/>
<organism evidence="3 4">
    <name type="scientific">Streptomyces muensis</name>
    <dbReference type="NCBI Taxonomy" id="1077944"/>
    <lineage>
        <taxon>Bacteria</taxon>
        <taxon>Bacillati</taxon>
        <taxon>Actinomycetota</taxon>
        <taxon>Actinomycetes</taxon>
        <taxon>Kitasatosporales</taxon>
        <taxon>Streptomycetaceae</taxon>
        <taxon>Streptomyces</taxon>
    </lineage>
</organism>
<dbReference type="InterPro" id="IPR000089">
    <property type="entry name" value="Biotin_lipoyl"/>
</dbReference>
<feature type="domain" description="Lipoyl-binding" evidence="2">
    <location>
        <begin position="104"/>
        <end position="181"/>
    </location>
</feature>
<dbReference type="PROSITE" id="PS50968">
    <property type="entry name" value="BIOTINYL_LIPOYL"/>
    <property type="match status" value="1"/>
</dbReference>
<dbReference type="PANTHER" id="PTHR45266">
    <property type="entry name" value="OXALOACETATE DECARBOXYLASE ALPHA CHAIN"/>
    <property type="match status" value="1"/>
</dbReference>
<dbReference type="InterPro" id="IPR011053">
    <property type="entry name" value="Single_hybrid_motif"/>
</dbReference>
<keyword evidence="4" id="KW-1185">Reference proteome</keyword>
<dbReference type="RefSeq" id="WP_308289760.1">
    <property type="nucleotide sequence ID" value="NZ_JAKEIP010000124.1"/>
</dbReference>
<gene>
    <name evidence="3" type="ORF">L0P92_26100</name>
</gene>